<reference evidence="1 2" key="1">
    <citation type="submission" date="2019-05" db="EMBL/GenBank/DDBJ databases">
        <title>Mikania micrantha, genome provides insights into the molecular mechanism of rapid growth.</title>
        <authorList>
            <person name="Liu B."/>
        </authorList>
    </citation>
    <scope>NUCLEOTIDE SEQUENCE [LARGE SCALE GENOMIC DNA]</scope>
    <source>
        <strain evidence="1">NLD-2019</strain>
        <tissue evidence="1">Leaf</tissue>
    </source>
</reference>
<dbReference type="AlphaFoldDB" id="A0A5N6LC94"/>
<name>A0A5N6LC94_9ASTR</name>
<dbReference type="Proteomes" id="UP000326396">
    <property type="component" value="Unassembled WGS sequence"/>
</dbReference>
<protein>
    <submittedName>
        <fullName evidence="1">Uncharacterized protein</fullName>
    </submittedName>
</protein>
<dbReference type="GO" id="GO:0009630">
    <property type="term" value="P:gravitropism"/>
    <property type="evidence" value="ECO:0007669"/>
    <property type="project" value="TreeGrafter"/>
</dbReference>
<dbReference type="OrthoDB" id="1900138at2759"/>
<accession>A0A5N6LC94</accession>
<sequence>MMMLTIALRTSNGSGRGSTIPLATIVDHVALLSGGDVLVIVLFSVIARFSHGFSIFDAETLRNVGPLMLFELSGAPLETVHQTCAEVNSHLYEVNLNISSYADMIRKFCADLALQPVNIPFHIHMWLQFCKIGQFRPCISNMSNENGQKVPWVNSGRVIDLLANGKKENRWEAKDHGRPKTKSKEVLATGKMAALRKLLDPKIDGIQSPCDGIGPSLDLQLSSSLRPIKLSLGTETRKWRATNQIRIAAMESAYAKRVMEMTRRELEMAQSEFSHARHMWERAREEMDRVEKMKERATHRIDSCMEITCQACRRKFRPY</sequence>
<proteinExistence type="predicted"/>
<gene>
    <name evidence="1" type="ORF">E3N88_44450</name>
</gene>
<keyword evidence="2" id="KW-1185">Reference proteome</keyword>
<comment type="caution">
    <text evidence="1">The sequence shown here is derived from an EMBL/GenBank/DDBJ whole genome shotgun (WGS) entry which is preliminary data.</text>
</comment>
<dbReference type="PANTHER" id="PTHR34946:SF2">
    <property type="entry name" value="OS04G0386300 PROTEIN"/>
    <property type="match status" value="1"/>
</dbReference>
<dbReference type="EMBL" id="SZYD01001771">
    <property type="protein sequence ID" value="KAD0325812.1"/>
    <property type="molecule type" value="Genomic_DNA"/>
</dbReference>
<evidence type="ECO:0000313" key="2">
    <source>
        <dbReference type="Proteomes" id="UP000326396"/>
    </source>
</evidence>
<dbReference type="PANTHER" id="PTHR34946">
    <property type="entry name" value="OS03G0310200 PROTEIN"/>
    <property type="match status" value="1"/>
</dbReference>
<evidence type="ECO:0000313" key="1">
    <source>
        <dbReference type="EMBL" id="KAD0325812.1"/>
    </source>
</evidence>
<dbReference type="GO" id="GO:0005634">
    <property type="term" value="C:nucleus"/>
    <property type="evidence" value="ECO:0007669"/>
    <property type="project" value="TreeGrafter"/>
</dbReference>
<organism evidence="1 2">
    <name type="scientific">Mikania micrantha</name>
    <name type="common">bitter vine</name>
    <dbReference type="NCBI Taxonomy" id="192012"/>
    <lineage>
        <taxon>Eukaryota</taxon>
        <taxon>Viridiplantae</taxon>
        <taxon>Streptophyta</taxon>
        <taxon>Embryophyta</taxon>
        <taxon>Tracheophyta</taxon>
        <taxon>Spermatophyta</taxon>
        <taxon>Magnoliopsida</taxon>
        <taxon>eudicotyledons</taxon>
        <taxon>Gunneridae</taxon>
        <taxon>Pentapetalae</taxon>
        <taxon>asterids</taxon>
        <taxon>campanulids</taxon>
        <taxon>Asterales</taxon>
        <taxon>Asteraceae</taxon>
        <taxon>Asteroideae</taxon>
        <taxon>Heliantheae alliance</taxon>
        <taxon>Eupatorieae</taxon>
        <taxon>Mikania</taxon>
    </lineage>
</organism>